<feature type="signal peptide" evidence="8">
    <location>
        <begin position="1"/>
        <end position="29"/>
    </location>
</feature>
<evidence type="ECO:0000313" key="11">
    <source>
        <dbReference type="EMBL" id="GHN33756.1"/>
    </source>
</evidence>
<dbReference type="GO" id="GO:0006508">
    <property type="term" value="P:proteolysis"/>
    <property type="evidence" value="ECO:0007669"/>
    <property type="project" value="UniProtKB-KW"/>
</dbReference>
<feature type="region of interest" description="Disordered" evidence="7">
    <location>
        <begin position="156"/>
        <end position="247"/>
    </location>
</feature>
<keyword evidence="5 11" id="KW-0378">Hydrolase</keyword>
<dbReference type="RefSeq" id="WP_236159889.1">
    <property type="nucleotide sequence ID" value="NZ_BNHQ01000005.1"/>
</dbReference>
<evidence type="ECO:0000256" key="5">
    <source>
        <dbReference type="ARBA" id="ARBA00022801"/>
    </source>
</evidence>
<feature type="domain" description="LysM" evidence="9">
    <location>
        <begin position="30"/>
        <end position="73"/>
    </location>
</feature>
<evidence type="ECO:0000256" key="1">
    <source>
        <dbReference type="ARBA" id="ARBA00007074"/>
    </source>
</evidence>
<evidence type="ECO:0000256" key="4">
    <source>
        <dbReference type="ARBA" id="ARBA00022737"/>
    </source>
</evidence>
<dbReference type="AlphaFoldDB" id="A0ABD0AF96"/>
<feature type="chain" id="PRO_5044884365" evidence="8">
    <location>
        <begin position="30"/>
        <end position="375"/>
    </location>
</feature>
<name>A0ABD0AF96_9LACO</name>
<dbReference type="InterPro" id="IPR018392">
    <property type="entry name" value="LysM"/>
</dbReference>
<dbReference type="Proteomes" id="UP001054884">
    <property type="component" value="Unassembled WGS sequence"/>
</dbReference>
<keyword evidence="4" id="KW-0677">Repeat</keyword>
<evidence type="ECO:0000256" key="2">
    <source>
        <dbReference type="ARBA" id="ARBA00022670"/>
    </source>
</evidence>
<organism evidence="11 12">
    <name type="scientific">Lactobacillus delbrueckii</name>
    <dbReference type="NCBI Taxonomy" id="1584"/>
    <lineage>
        <taxon>Bacteria</taxon>
        <taxon>Bacillati</taxon>
        <taxon>Bacillota</taxon>
        <taxon>Bacilli</taxon>
        <taxon>Lactobacillales</taxon>
        <taxon>Lactobacillaceae</taxon>
        <taxon>Lactobacillus</taxon>
    </lineage>
</organism>
<proteinExistence type="inferred from homology"/>
<dbReference type="EMBL" id="BNHY01000015">
    <property type="protein sequence ID" value="GHN33756.1"/>
    <property type="molecule type" value="Genomic_DNA"/>
</dbReference>
<dbReference type="PROSITE" id="PS51782">
    <property type="entry name" value="LYSM"/>
    <property type="match status" value="2"/>
</dbReference>
<keyword evidence="3 8" id="KW-0732">Signal</keyword>
<dbReference type="GO" id="GO:0008234">
    <property type="term" value="F:cysteine-type peptidase activity"/>
    <property type="evidence" value="ECO:0007669"/>
    <property type="project" value="UniProtKB-KW"/>
</dbReference>
<evidence type="ECO:0000256" key="3">
    <source>
        <dbReference type="ARBA" id="ARBA00022729"/>
    </source>
</evidence>
<evidence type="ECO:0000259" key="10">
    <source>
        <dbReference type="PROSITE" id="PS51935"/>
    </source>
</evidence>
<evidence type="ECO:0000256" key="7">
    <source>
        <dbReference type="SAM" id="MobiDB-lite"/>
    </source>
</evidence>
<dbReference type="Pfam" id="PF00877">
    <property type="entry name" value="NLPC_P60"/>
    <property type="match status" value="1"/>
</dbReference>
<dbReference type="SUPFAM" id="SSF54001">
    <property type="entry name" value="Cysteine proteinases"/>
    <property type="match status" value="1"/>
</dbReference>
<keyword evidence="6" id="KW-0788">Thiol protease</keyword>
<dbReference type="InterPro" id="IPR038765">
    <property type="entry name" value="Papain-like_cys_pep_sf"/>
</dbReference>
<sequence>MKKKNLLMTALATLSASGALLTTGASALADSYTVVKNDTLWGLSKKYGVSVSDLKKANGVSGHLIYVGQKLQIPTKSTKATKTAKISTSTSTVDTTSTTHTVVKGDTLWSLAKKYGVSVSTLMKANNLSSSTILIGQSLNLRAGMTTYGVNGVTTGSSSTAASTNTASSTSTTASSQAPKAKKSTTTNTSSNSNTSTSANTQSQSTASNSSASTTTNTNTAASNANTTSSTNTAASSSQAVSQAPTASTSTATTTASASASAITSYALTFLGVPYVWGGTTPSGFDCSGLVQYVYSHFGINLGRTTYTQQYAGTKISVASAQAGDLYFWGSYGSAYHVAIALGGGQYVMAPAPGQNVMTGSVSSYTPSFAVRVLG</sequence>
<dbReference type="InterPro" id="IPR051202">
    <property type="entry name" value="Peptidase_C40"/>
</dbReference>
<dbReference type="SMART" id="SM00257">
    <property type="entry name" value="LysM"/>
    <property type="match status" value="2"/>
</dbReference>
<protein>
    <submittedName>
        <fullName evidence="11">Cell wall-associated hydrolase</fullName>
    </submittedName>
</protein>
<dbReference type="Pfam" id="PF01476">
    <property type="entry name" value="LysM"/>
    <property type="match status" value="2"/>
</dbReference>
<gene>
    <name evidence="11" type="ORF">ME791_09080</name>
</gene>
<dbReference type="PANTHER" id="PTHR47053">
    <property type="entry name" value="MUREIN DD-ENDOPEPTIDASE MEPH-RELATED"/>
    <property type="match status" value="1"/>
</dbReference>
<evidence type="ECO:0000259" key="9">
    <source>
        <dbReference type="PROSITE" id="PS51782"/>
    </source>
</evidence>
<dbReference type="SUPFAM" id="SSF54106">
    <property type="entry name" value="LysM domain"/>
    <property type="match status" value="2"/>
</dbReference>
<dbReference type="PROSITE" id="PS51935">
    <property type="entry name" value="NLPC_P60"/>
    <property type="match status" value="1"/>
</dbReference>
<dbReference type="InterPro" id="IPR036779">
    <property type="entry name" value="LysM_dom_sf"/>
</dbReference>
<feature type="domain" description="LysM" evidence="9">
    <location>
        <begin position="98"/>
        <end position="141"/>
    </location>
</feature>
<keyword evidence="2" id="KW-0645">Protease</keyword>
<accession>A0ABD0AF96</accession>
<dbReference type="CDD" id="cd00118">
    <property type="entry name" value="LysM"/>
    <property type="match status" value="2"/>
</dbReference>
<dbReference type="InterPro" id="IPR000064">
    <property type="entry name" value="NLP_P60_dom"/>
</dbReference>
<comment type="caution">
    <text evidence="11">The sequence shown here is derived from an EMBL/GenBank/DDBJ whole genome shotgun (WGS) entry which is preliminary data.</text>
</comment>
<feature type="domain" description="NlpC/P60" evidence="10">
    <location>
        <begin position="257"/>
        <end position="375"/>
    </location>
</feature>
<comment type="similarity">
    <text evidence="1">Belongs to the peptidase C40 family.</text>
</comment>
<evidence type="ECO:0000256" key="6">
    <source>
        <dbReference type="ARBA" id="ARBA00022807"/>
    </source>
</evidence>
<reference evidence="11 12" key="1">
    <citation type="journal article" date="2022" name="J. Dairy Sci.">
        <title>Genetic diversity of Lactobacillus delbrueckii isolated from raw milk in Hokkaido, Japan.</title>
        <authorList>
            <person name="Tsuchihashi H."/>
            <person name="Ichikawa A."/>
            <person name="Takeda M."/>
            <person name="Koizumi A."/>
            <person name="Mizoguchi C."/>
            <person name="Ishida T."/>
            <person name="Kimura K."/>
        </authorList>
    </citation>
    <scope>NUCLEOTIDE SEQUENCE [LARGE SCALE GENOMIC DNA]</scope>
    <source>
        <strain evidence="11 12">ME-791</strain>
    </source>
</reference>
<dbReference type="Gene3D" id="3.90.1720.10">
    <property type="entry name" value="endopeptidase domain like (from Nostoc punctiforme)"/>
    <property type="match status" value="1"/>
</dbReference>
<dbReference type="Gene3D" id="3.10.350.10">
    <property type="entry name" value="LysM domain"/>
    <property type="match status" value="2"/>
</dbReference>
<evidence type="ECO:0000256" key="8">
    <source>
        <dbReference type="SAM" id="SignalP"/>
    </source>
</evidence>
<dbReference type="PANTHER" id="PTHR47053:SF1">
    <property type="entry name" value="MUREIN DD-ENDOPEPTIDASE MEPH-RELATED"/>
    <property type="match status" value="1"/>
</dbReference>
<evidence type="ECO:0000313" key="12">
    <source>
        <dbReference type="Proteomes" id="UP001054884"/>
    </source>
</evidence>